<evidence type="ECO:0000313" key="8">
    <source>
        <dbReference type="EMBL" id="KAG5398004.1"/>
    </source>
</evidence>
<dbReference type="InterPro" id="IPR002569">
    <property type="entry name" value="Met_Sox_Rdtase_MsrA_dom"/>
</dbReference>
<evidence type="ECO:0000256" key="1">
    <source>
        <dbReference type="ARBA" id="ARBA00005591"/>
    </source>
</evidence>
<keyword evidence="3" id="KW-0560">Oxidoreductase</keyword>
<dbReference type="PANTHER" id="PTHR42799">
    <property type="entry name" value="MITOCHONDRIAL PEPTIDE METHIONINE SULFOXIDE REDUCTASE"/>
    <property type="match status" value="1"/>
</dbReference>
<evidence type="ECO:0000259" key="7">
    <source>
        <dbReference type="Pfam" id="PF01625"/>
    </source>
</evidence>
<comment type="similarity">
    <text evidence="1">Belongs to the MsrA Met sulfoxide reductase family.</text>
</comment>
<feature type="domain" description="Peptide methionine sulphoxide reductase MsrA" evidence="7">
    <location>
        <begin position="105"/>
        <end position="136"/>
    </location>
</feature>
<dbReference type="EMBL" id="JADBGQ010000005">
    <property type="protein sequence ID" value="KAG5398004.1"/>
    <property type="molecule type" value="Genomic_DNA"/>
</dbReference>
<comment type="caution">
    <text evidence="8">The sequence shown here is derived from an EMBL/GenBank/DDBJ whole genome shotgun (WGS) entry which is preliminary data.</text>
</comment>
<dbReference type="InterPro" id="IPR050162">
    <property type="entry name" value="MsrA_MetSO_reductase"/>
</dbReference>
<dbReference type="InterPro" id="IPR036509">
    <property type="entry name" value="Met_Sox_Rdtase_MsrA_sf"/>
</dbReference>
<evidence type="ECO:0000256" key="4">
    <source>
        <dbReference type="ARBA" id="ARBA00030273"/>
    </source>
</evidence>
<evidence type="ECO:0000256" key="2">
    <source>
        <dbReference type="ARBA" id="ARBA00012502"/>
    </source>
</evidence>
<evidence type="ECO:0000256" key="5">
    <source>
        <dbReference type="ARBA" id="ARBA00030643"/>
    </source>
</evidence>
<gene>
    <name evidence="8" type="primary">A05g507310.1_BraROA</name>
    <name evidence="8" type="ORF">IGI04_019818</name>
</gene>
<evidence type="ECO:0000313" key="9">
    <source>
        <dbReference type="Proteomes" id="UP000823674"/>
    </source>
</evidence>
<dbReference type="Pfam" id="PF01625">
    <property type="entry name" value="PMSR"/>
    <property type="match status" value="1"/>
</dbReference>
<dbReference type="SUPFAM" id="SSF55068">
    <property type="entry name" value="Peptide methionine sulfoxide reductase"/>
    <property type="match status" value="1"/>
</dbReference>
<proteinExistence type="inferred from homology"/>
<dbReference type="Proteomes" id="UP000823674">
    <property type="component" value="Chromosome A05"/>
</dbReference>
<protein>
    <recommendedName>
        <fullName evidence="2">peptide-methionine (S)-S-oxide reductase</fullName>
        <ecNumber evidence="2">1.8.4.11</ecNumber>
    </recommendedName>
    <alternativeName>
        <fullName evidence="5">Peptide-methionine (S)-S-oxide reductase</fullName>
    </alternativeName>
    <alternativeName>
        <fullName evidence="4">Protein-methionine-S-oxide reductase</fullName>
    </alternativeName>
</protein>
<keyword evidence="9" id="KW-1185">Reference proteome</keyword>
<evidence type="ECO:0000256" key="6">
    <source>
        <dbReference type="SAM" id="MobiDB-lite"/>
    </source>
</evidence>
<accession>A0ABQ7MGY4</accession>
<dbReference type="Gene3D" id="3.30.1060.10">
    <property type="entry name" value="Peptide methionine sulphoxide reductase MsrA"/>
    <property type="match status" value="1"/>
</dbReference>
<organism evidence="8 9">
    <name type="scientific">Brassica rapa subsp. trilocularis</name>
    <dbReference type="NCBI Taxonomy" id="1813537"/>
    <lineage>
        <taxon>Eukaryota</taxon>
        <taxon>Viridiplantae</taxon>
        <taxon>Streptophyta</taxon>
        <taxon>Embryophyta</taxon>
        <taxon>Tracheophyta</taxon>
        <taxon>Spermatophyta</taxon>
        <taxon>Magnoliopsida</taxon>
        <taxon>eudicotyledons</taxon>
        <taxon>Gunneridae</taxon>
        <taxon>Pentapetalae</taxon>
        <taxon>rosids</taxon>
        <taxon>malvids</taxon>
        <taxon>Brassicales</taxon>
        <taxon>Brassicaceae</taxon>
        <taxon>Brassiceae</taxon>
        <taxon>Brassica</taxon>
    </lineage>
</organism>
<dbReference type="EC" id="1.8.4.11" evidence="2"/>
<sequence>MKNLFVCLHSCRLAFYFTQPRRSESQPSPSYSIHRHEARSDIDYELCLCKADLPTLMLENTVFDVLKILINIYFFCICKKTSDSHTLQSRKRNIHLIAFHLLRVENQQKKIVTEILPAKKFYKAEEYHQHYLSKGGNSGHAQSPSKSCKDPISCFG</sequence>
<evidence type="ECO:0000256" key="3">
    <source>
        <dbReference type="ARBA" id="ARBA00023002"/>
    </source>
</evidence>
<feature type="region of interest" description="Disordered" evidence="6">
    <location>
        <begin position="135"/>
        <end position="156"/>
    </location>
</feature>
<dbReference type="PANTHER" id="PTHR42799:SF16">
    <property type="entry name" value="PEPTIDE METHIONINE SULFOXIDE REDUCTASE A2"/>
    <property type="match status" value="1"/>
</dbReference>
<name>A0ABQ7MGY4_BRACM</name>
<reference evidence="8 9" key="1">
    <citation type="submission" date="2021-03" db="EMBL/GenBank/DDBJ databases">
        <authorList>
            <person name="King G.J."/>
            <person name="Bancroft I."/>
            <person name="Baten A."/>
            <person name="Bloomfield J."/>
            <person name="Borpatragohain P."/>
            <person name="He Z."/>
            <person name="Irish N."/>
            <person name="Irwin J."/>
            <person name="Liu K."/>
            <person name="Mauleon R.P."/>
            <person name="Moore J."/>
            <person name="Morris R."/>
            <person name="Ostergaard L."/>
            <person name="Wang B."/>
            <person name="Wells R."/>
        </authorList>
    </citation>
    <scope>NUCLEOTIDE SEQUENCE [LARGE SCALE GENOMIC DNA]</scope>
    <source>
        <strain evidence="8">R-o-18</strain>
        <tissue evidence="8">Leaf</tissue>
    </source>
</reference>